<organism evidence="2 3">
    <name type="scientific">Thlaspi arvense</name>
    <name type="common">Field penny-cress</name>
    <dbReference type="NCBI Taxonomy" id="13288"/>
    <lineage>
        <taxon>Eukaryota</taxon>
        <taxon>Viridiplantae</taxon>
        <taxon>Streptophyta</taxon>
        <taxon>Embryophyta</taxon>
        <taxon>Tracheophyta</taxon>
        <taxon>Spermatophyta</taxon>
        <taxon>Magnoliopsida</taxon>
        <taxon>eudicotyledons</taxon>
        <taxon>Gunneridae</taxon>
        <taxon>Pentapetalae</taxon>
        <taxon>rosids</taxon>
        <taxon>malvids</taxon>
        <taxon>Brassicales</taxon>
        <taxon>Brassicaceae</taxon>
        <taxon>Thlaspideae</taxon>
        <taxon>Thlaspi</taxon>
    </lineage>
</organism>
<sequence length="80" mass="9016">MEKVSMKFAFIVFLALTSVMSIVVVQNVEAKRLLAEETLQVMLHDEVLPQVAQPQDFHCREGCHVSCVPIQLVIRCVCLC</sequence>
<evidence type="ECO:0000313" key="2">
    <source>
        <dbReference type="EMBL" id="CAH2055171.1"/>
    </source>
</evidence>
<keyword evidence="3" id="KW-1185">Reference proteome</keyword>
<protein>
    <recommendedName>
        <fullName evidence="4">Transmembrane protein</fullName>
    </recommendedName>
</protein>
<evidence type="ECO:0000256" key="1">
    <source>
        <dbReference type="SAM" id="SignalP"/>
    </source>
</evidence>
<dbReference type="EMBL" id="OU466859">
    <property type="protein sequence ID" value="CAH2055171.1"/>
    <property type="molecule type" value="Genomic_DNA"/>
</dbReference>
<keyword evidence="1" id="KW-0732">Signal</keyword>
<gene>
    <name evidence="2" type="ORF">TAV2_LOCUS9111</name>
</gene>
<dbReference type="AlphaFoldDB" id="A0AAU9S5Y0"/>
<feature type="chain" id="PRO_5043986971" description="Transmembrane protein" evidence="1">
    <location>
        <begin position="31"/>
        <end position="80"/>
    </location>
</feature>
<dbReference type="Proteomes" id="UP000836841">
    <property type="component" value="Chromosome 3"/>
</dbReference>
<evidence type="ECO:0000313" key="3">
    <source>
        <dbReference type="Proteomes" id="UP000836841"/>
    </source>
</evidence>
<proteinExistence type="predicted"/>
<feature type="signal peptide" evidence="1">
    <location>
        <begin position="1"/>
        <end position="30"/>
    </location>
</feature>
<evidence type="ECO:0008006" key="4">
    <source>
        <dbReference type="Google" id="ProtNLM"/>
    </source>
</evidence>
<reference evidence="2 3" key="1">
    <citation type="submission" date="2022-03" db="EMBL/GenBank/DDBJ databases">
        <authorList>
            <person name="Nunn A."/>
            <person name="Chopra R."/>
            <person name="Nunn A."/>
            <person name="Contreras Garrido A."/>
        </authorList>
    </citation>
    <scope>NUCLEOTIDE SEQUENCE [LARGE SCALE GENOMIC DNA]</scope>
</reference>
<name>A0AAU9S5Y0_THLAR</name>
<accession>A0AAU9S5Y0</accession>